<dbReference type="EMBL" id="JANEYF010001344">
    <property type="protein sequence ID" value="KAJ8964540.1"/>
    <property type="molecule type" value="Genomic_DNA"/>
</dbReference>
<dbReference type="GO" id="GO:0008094">
    <property type="term" value="F:ATP-dependent activity, acting on DNA"/>
    <property type="evidence" value="ECO:0007669"/>
    <property type="project" value="TreeGrafter"/>
</dbReference>
<dbReference type="GO" id="GO:0000400">
    <property type="term" value="F:four-way junction DNA binding"/>
    <property type="evidence" value="ECO:0007669"/>
    <property type="project" value="TreeGrafter"/>
</dbReference>
<dbReference type="GO" id="GO:0005657">
    <property type="term" value="C:replication fork"/>
    <property type="evidence" value="ECO:0007669"/>
    <property type="project" value="TreeGrafter"/>
</dbReference>
<protein>
    <recommendedName>
        <fullName evidence="5">DNA recombination and repair protein Rad51-like C-terminal domain-containing protein</fullName>
    </recommendedName>
</protein>
<dbReference type="SUPFAM" id="SSF52540">
    <property type="entry name" value="P-loop containing nucleoside triphosphate hydrolases"/>
    <property type="match status" value="1"/>
</dbReference>
<dbReference type="GO" id="GO:0003697">
    <property type="term" value="F:single-stranded DNA binding"/>
    <property type="evidence" value="ECO:0007669"/>
    <property type="project" value="TreeGrafter"/>
</dbReference>
<dbReference type="GO" id="GO:0042148">
    <property type="term" value="P:DNA strand invasion"/>
    <property type="evidence" value="ECO:0007669"/>
    <property type="project" value="TreeGrafter"/>
</dbReference>
<dbReference type="InterPro" id="IPR027417">
    <property type="entry name" value="P-loop_NTPase"/>
</dbReference>
<name>A0AAV8ZK78_9CUCU</name>
<reference evidence="3" key="1">
    <citation type="journal article" date="2023" name="Insect Mol. Biol.">
        <title>Genome sequencing provides insights into the evolution of gene families encoding plant cell wall-degrading enzymes in longhorned beetles.</title>
        <authorList>
            <person name="Shin N.R."/>
            <person name="Okamura Y."/>
            <person name="Kirsch R."/>
            <person name="Pauchet Y."/>
        </authorList>
    </citation>
    <scope>NUCLEOTIDE SEQUENCE</scope>
    <source>
        <strain evidence="3">RBIC_L_NR</strain>
    </source>
</reference>
<dbReference type="GO" id="GO:0000724">
    <property type="term" value="P:double-strand break repair via homologous recombination"/>
    <property type="evidence" value="ECO:0007669"/>
    <property type="project" value="TreeGrafter"/>
</dbReference>
<dbReference type="InterPro" id="IPR051988">
    <property type="entry name" value="HRR_RAD51_Paralog"/>
</dbReference>
<gene>
    <name evidence="3" type="ORF">NQ314_004835</name>
</gene>
<evidence type="ECO:0000256" key="1">
    <source>
        <dbReference type="ARBA" id="ARBA00004123"/>
    </source>
</evidence>
<keyword evidence="2" id="KW-0539">Nucleus</keyword>
<dbReference type="GO" id="GO:0005815">
    <property type="term" value="C:microtubule organizing center"/>
    <property type="evidence" value="ECO:0007669"/>
    <property type="project" value="TreeGrafter"/>
</dbReference>
<evidence type="ECO:0008006" key="5">
    <source>
        <dbReference type="Google" id="ProtNLM"/>
    </source>
</evidence>
<comment type="subcellular location">
    <subcellularLocation>
        <location evidence="1">Nucleus</location>
    </subcellularLocation>
</comment>
<dbReference type="GO" id="GO:0007131">
    <property type="term" value="P:reciprocal meiotic recombination"/>
    <property type="evidence" value="ECO:0007669"/>
    <property type="project" value="TreeGrafter"/>
</dbReference>
<evidence type="ECO:0000313" key="4">
    <source>
        <dbReference type="Proteomes" id="UP001162156"/>
    </source>
</evidence>
<dbReference type="Gene3D" id="3.40.50.300">
    <property type="entry name" value="P-loop containing nucleotide triphosphate hydrolases"/>
    <property type="match status" value="1"/>
</dbReference>
<evidence type="ECO:0000313" key="3">
    <source>
        <dbReference type="EMBL" id="KAJ8964540.1"/>
    </source>
</evidence>
<accession>A0AAV8ZK78</accession>
<dbReference type="GO" id="GO:0033063">
    <property type="term" value="C:Rad51B-Rad51C-Rad51D-XRCC2 complex"/>
    <property type="evidence" value="ECO:0007669"/>
    <property type="project" value="TreeGrafter"/>
</dbReference>
<dbReference type="PANTHER" id="PTHR46457">
    <property type="entry name" value="DNA REPAIR PROTEIN RAD51 HOMOLOG 4"/>
    <property type="match status" value="1"/>
</dbReference>
<dbReference type="Proteomes" id="UP001162156">
    <property type="component" value="Unassembled WGS sequence"/>
</dbReference>
<organism evidence="3 4">
    <name type="scientific">Rhamnusium bicolor</name>
    <dbReference type="NCBI Taxonomy" id="1586634"/>
    <lineage>
        <taxon>Eukaryota</taxon>
        <taxon>Metazoa</taxon>
        <taxon>Ecdysozoa</taxon>
        <taxon>Arthropoda</taxon>
        <taxon>Hexapoda</taxon>
        <taxon>Insecta</taxon>
        <taxon>Pterygota</taxon>
        <taxon>Neoptera</taxon>
        <taxon>Endopterygota</taxon>
        <taxon>Coleoptera</taxon>
        <taxon>Polyphaga</taxon>
        <taxon>Cucujiformia</taxon>
        <taxon>Chrysomeloidea</taxon>
        <taxon>Cerambycidae</taxon>
        <taxon>Lepturinae</taxon>
        <taxon>Rhagiini</taxon>
        <taxon>Rhamnusium</taxon>
    </lineage>
</organism>
<sequence>MKYDGFKLRVIIIDSLPALYWQSSNHIENNSFLNNTVNILRYLSVEYHVVVVITNLITIWNEGGFKNQDICKEQISCGKYWYNIPNVRLKFEKGLENKCKVTVMKTFKIMPEVCQCEVEMTNVGII</sequence>
<dbReference type="PANTHER" id="PTHR46457:SF1">
    <property type="entry name" value="DNA REPAIR PROTEIN RAD51 HOMOLOG 4"/>
    <property type="match status" value="1"/>
</dbReference>
<evidence type="ECO:0000256" key="2">
    <source>
        <dbReference type="ARBA" id="ARBA00023242"/>
    </source>
</evidence>
<dbReference type="GO" id="GO:0000723">
    <property type="term" value="P:telomere maintenance"/>
    <property type="evidence" value="ECO:0007669"/>
    <property type="project" value="TreeGrafter"/>
</dbReference>
<proteinExistence type="predicted"/>
<comment type="caution">
    <text evidence="3">The sequence shown here is derived from an EMBL/GenBank/DDBJ whole genome shotgun (WGS) entry which is preliminary data.</text>
</comment>
<keyword evidence="4" id="KW-1185">Reference proteome</keyword>
<dbReference type="AlphaFoldDB" id="A0AAV8ZK78"/>